<evidence type="ECO:0000313" key="3">
    <source>
        <dbReference type="Proteomes" id="UP000789707"/>
    </source>
</evidence>
<dbReference type="InterPro" id="IPR003607">
    <property type="entry name" value="HD/PDEase_dom"/>
</dbReference>
<dbReference type="Pfam" id="PF19276">
    <property type="entry name" value="HD_assoc_2"/>
    <property type="match status" value="1"/>
</dbReference>
<proteinExistence type="predicted"/>
<protein>
    <submittedName>
        <fullName evidence="2">Deoxyguanosinetriphosphate triphosphohydrolase-like protein</fullName>
    </submittedName>
</protein>
<dbReference type="InterPro" id="IPR050135">
    <property type="entry name" value="dGTPase-like"/>
</dbReference>
<evidence type="ECO:0000313" key="2">
    <source>
        <dbReference type="EMBL" id="CAH0416764.1"/>
    </source>
</evidence>
<dbReference type="InterPro" id="IPR006674">
    <property type="entry name" value="HD_domain"/>
</dbReference>
<name>A0ABM8Z7P4_9LACO</name>
<organism evidence="2 3">
    <name type="scientific">Periweissella fabaria</name>
    <dbReference type="NCBI Taxonomy" id="546157"/>
    <lineage>
        <taxon>Bacteria</taxon>
        <taxon>Bacillati</taxon>
        <taxon>Bacillota</taxon>
        <taxon>Bacilli</taxon>
        <taxon>Lactobacillales</taxon>
        <taxon>Lactobacillaceae</taxon>
        <taxon>Periweissella</taxon>
    </lineage>
</organism>
<reference evidence="2 3" key="1">
    <citation type="submission" date="2021-11" db="EMBL/GenBank/DDBJ databases">
        <authorList>
            <person name="Depoorter E."/>
        </authorList>
    </citation>
    <scope>NUCLEOTIDE SEQUENCE [LARGE SCALE GENOMIC DNA]</scope>
    <source>
        <strain evidence="2 3">LMG 24289</strain>
    </source>
</reference>
<dbReference type="EMBL" id="CAKKNS010000004">
    <property type="protein sequence ID" value="CAH0416764.1"/>
    <property type="molecule type" value="Genomic_DNA"/>
</dbReference>
<dbReference type="SMART" id="SM00471">
    <property type="entry name" value="HDc"/>
    <property type="match status" value="1"/>
</dbReference>
<keyword evidence="3" id="KW-1185">Reference proteome</keyword>
<gene>
    <name evidence="2" type="ORF">WFA24289_01077</name>
</gene>
<sequence>MEQYLTQKLRKETVLRDPIHTYVYVHHQIILDLINTSEFQRLRRIKQLGIASLVFPGAEHSRFTHSLGVYEIARQITNHLAQTYPTQTPGDGLWDSNEQMITLIAALLHDLGHGPYSHTFEHIFKTDHERYTQMIITTPGTEINDVLKRVSPQFPRQVADVINKTYPNPQVVQIISSQIDADRMDYLLRDAYFTGASYGSFDLSRIMRLIKPYKDGIAFSIAGMHAIEDYVVSRYQMYQQVYFHPVSRAMEVILTSLLRRAKDLYTKSLTDKAVDSSFIPASLLPFFNGQSTLDDYLMLDDGALMTYFNAWQYVDDPILSDLAGRFLNRKPLKSALLTTESNPYISVVKDLIQTAGFNTNYYTAENDSFDMAYAIYQPNAKKPFTQIELINPDGTTVELSTLSHLIQALADKQAGDRRFFFPKDMLSNRTDDLFSGIYVDFQQYLNNNYLTAPKNLI</sequence>
<dbReference type="SUPFAM" id="SSF109604">
    <property type="entry name" value="HD-domain/PDEase-like"/>
    <property type="match status" value="1"/>
</dbReference>
<dbReference type="Pfam" id="PF01966">
    <property type="entry name" value="HD"/>
    <property type="match status" value="1"/>
</dbReference>
<dbReference type="PANTHER" id="PTHR11373:SF4">
    <property type="entry name" value="DEOXYNUCLEOSIDE TRIPHOSPHATE TRIPHOSPHOHYDROLASE SAMHD1"/>
    <property type="match status" value="1"/>
</dbReference>
<comment type="caution">
    <text evidence="2">The sequence shown here is derived from an EMBL/GenBank/DDBJ whole genome shotgun (WGS) entry which is preliminary data.</text>
</comment>
<feature type="domain" description="HD/PDEase" evidence="1">
    <location>
        <begin position="58"/>
        <end position="196"/>
    </location>
</feature>
<accession>A0ABM8Z7P4</accession>
<evidence type="ECO:0000259" key="1">
    <source>
        <dbReference type="SMART" id="SM00471"/>
    </source>
</evidence>
<dbReference type="Proteomes" id="UP000789707">
    <property type="component" value="Unassembled WGS sequence"/>
</dbReference>
<dbReference type="CDD" id="cd00077">
    <property type="entry name" value="HDc"/>
    <property type="match status" value="1"/>
</dbReference>
<dbReference type="InterPro" id="IPR045509">
    <property type="entry name" value="HD_assoc_2"/>
</dbReference>
<dbReference type="RefSeq" id="WP_230096804.1">
    <property type="nucleotide sequence ID" value="NZ_CAKKNS010000004.1"/>
</dbReference>
<dbReference type="Gene3D" id="1.10.3210.10">
    <property type="entry name" value="Hypothetical protein af1432"/>
    <property type="match status" value="1"/>
</dbReference>
<dbReference type="PANTHER" id="PTHR11373">
    <property type="entry name" value="DEOXYNUCLEOSIDE TRIPHOSPHATE TRIPHOSPHOHYDROLASE"/>
    <property type="match status" value="1"/>
</dbReference>